<keyword evidence="3" id="KW-0238">DNA-binding</keyword>
<organism evidence="6 7">
    <name type="scientific">Tremella mesenterica</name>
    <name type="common">Jelly fungus</name>
    <dbReference type="NCBI Taxonomy" id="5217"/>
    <lineage>
        <taxon>Eukaryota</taxon>
        <taxon>Fungi</taxon>
        <taxon>Dikarya</taxon>
        <taxon>Basidiomycota</taxon>
        <taxon>Agaricomycotina</taxon>
        <taxon>Tremellomycetes</taxon>
        <taxon>Tremellales</taxon>
        <taxon>Tremellaceae</taxon>
        <taxon>Tremella</taxon>
    </lineage>
</organism>
<evidence type="ECO:0000313" key="7">
    <source>
        <dbReference type="Proteomes" id="UP000289152"/>
    </source>
</evidence>
<dbReference type="SUPFAM" id="SSF46689">
    <property type="entry name" value="Homeodomain-like"/>
    <property type="match status" value="1"/>
</dbReference>
<feature type="domain" description="Myb-like" evidence="5">
    <location>
        <begin position="146"/>
        <end position="189"/>
    </location>
</feature>
<dbReference type="GO" id="GO:0003677">
    <property type="term" value="F:DNA binding"/>
    <property type="evidence" value="ECO:0007669"/>
    <property type="project" value="InterPro"/>
</dbReference>
<proteinExistence type="predicted"/>
<dbReference type="AlphaFoldDB" id="A0A4V1M4J6"/>
<dbReference type="PRINTS" id="PR00622">
    <property type="entry name" value="HISTONEH3"/>
</dbReference>
<dbReference type="GO" id="GO:0000786">
    <property type="term" value="C:nucleosome"/>
    <property type="evidence" value="ECO:0007669"/>
    <property type="project" value="UniProtKB-KW"/>
</dbReference>
<evidence type="ECO:0000256" key="4">
    <source>
        <dbReference type="SAM" id="MobiDB-lite"/>
    </source>
</evidence>
<dbReference type="InterPro" id="IPR000164">
    <property type="entry name" value="Histone_H3/CENP-A"/>
</dbReference>
<name>A0A4V1M4J6_TREME</name>
<evidence type="ECO:0000256" key="3">
    <source>
        <dbReference type="ARBA" id="ARBA00023269"/>
    </source>
</evidence>
<evidence type="ECO:0000256" key="2">
    <source>
        <dbReference type="ARBA" id="ARBA00022454"/>
    </source>
</evidence>
<feature type="region of interest" description="Disordered" evidence="4">
    <location>
        <begin position="1"/>
        <end position="91"/>
    </location>
</feature>
<comment type="subcellular location">
    <subcellularLocation>
        <location evidence="1">Chromosome</location>
    </subcellularLocation>
</comment>
<keyword evidence="2" id="KW-0158">Chromosome</keyword>
<dbReference type="InterPro" id="IPR001005">
    <property type="entry name" value="SANT/Myb"/>
</dbReference>
<keyword evidence="7" id="KW-1185">Reference proteome</keyword>
<dbReference type="PROSITE" id="PS50090">
    <property type="entry name" value="MYB_LIKE"/>
    <property type="match status" value="1"/>
</dbReference>
<reference evidence="6 7" key="1">
    <citation type="submission" date="2016-06" db="EMBL/GenBank/DDBJ databases">
        <title>Evolution of pathogenesis and genome organization in the Tremellales.</title>
        <authorList>
            <person name="Cuomo C."/>
            <person name="Litvintseva A."/>
            <person name="Heitman J."/>
            <person name="Chen Y."/>
            <person name="Sun S."/>
            <person name="Springer D."/>
            <person name="Dromer F."/>
            <person name="Young S."/>
            <person name="Zeng Q."/>
            <person name="Chapman S."/>
            <person name="Gujja S."/>
            <person name="Saif S."/>
            <person name="Birren B."/>
        </authorList>
    </citation>
    <scope>NUCLEOTIDE SEQUENCE [LARGE SCALE GENOMIC DNA]</scope>
    <source>
        <strain evidence="6 7">ATCC 28783</strain>
    </source>
</reference>
<dbReference type="VEuPathDB" id="FungiDB:TREMEDRAFT_62499"/>
<dbReference type="GO" id="GO:0030527">
    <property type="term" value="F:structural constituent of chromatin"/>
    <property type="evidence" value="ECO:0007669"/>
    <property type="project" value="InterPro"/>
</dbReference>
<dbReference type="EMBL" id="SDIL01000016">
    <property type="protein sequence ID" value="RXK40597.1"/>
    <property type="molecule type" value="Genomic_DNA"/>
</dbReference>
<dbReference type="OrthoDB" id="2143914at2759"/>
<dbReference type="InterPro" id="IPR009057">
    <property type="entry name" value="Homeodomain-like_sf"/>
</dbReference>
<evidence type="ECO:0000313" key="6">
    <source>
        <dbReference type="EMBL" id="RXK40597.1"/>
    </source>
</evidence>
<sequence>MSRTKNAARKSTGGKAPRRQLATEAARRHVPHSPAASSGVEESGDEATDSKTVEAQNAEVDTADDDTKAGQEGMDEEEKMMNDRPEKEGHNKTLIVSRVLETAKTNWENVGVSVKKTPTQCKDTWRKTILPSLLENKVWSNGGPGWTKEMKLTMFKMIVDSASPHWDKIATSCPGKTKSQVQDIWRKVVLPRLKRGETVE</sequence>
<feature type="compositionally biased region" description="Basic and acidic residues" evidence="4">
    <location>
        <begin position="79"/>
        <end position="91"/>
    </location>
</feature>
<protein>
    <recommendedName>
        <fullName evidence="5">Myb-like domain-containing protein</fullName>
    </recommendedName>
</protein>
<accession>A0A4V1M4J6</accession>
<comment type="caution">
    <text evidence="6">The sequence shown here is derived from an EMBL/GenBank/DDBJ whole genome shotgun (WGS) entry which is preliminary data.</text>
</comment>
<gene>
    <name evidence="6" type="ORF">M231_02052</name>
</gene>
<dbReference type="Proteomes" id="UP000289152">
    <property type="component" value="Unassembled WGS sequence"/>
</dbReference>
<dbReference type="STRING" id="5217.A0A4V1M4J6"/>
<evidence type="ECO:0000259" key="5">
    <source>
        <dbReference type="PROSITE" id="PS50090"/>
    </source>
</evidence>
<keyword evidence="3" id="KW-0544">Nucleosome core</keyword>
<dbReference type="InParanoid" id="A0A4V1M4J6"/>
<evidence type="ECO:0000256" key="1">
    <source>
        <dbReference type="ARBA" id="ARBA00004286"/>
    </source>
</evidence>